<organism evidence="17 18">
    <name type="scientific">Ophiostoma piceae (strain UAMH 11346)</name>
    <name type="common">Sap stain fungus</name>
    <dbReference type="NCBI Taxonomy" id="1262450"/>
    <lineage>
        <taxon>Eukaryota</taxon>
        <taxon>Fungi</taxon>
        <taxon>Dikarya</taxon>
        <taxon>Ascomycota</taxon>
        <taxon>Pezizomycotina</taxon>
        <taxon>Sordariomycetes</taxon>
        <taxon>Sordariomycetidae</taxon>
        <taxon>Ophiostomatales</taxon>
        <taxon>Ophiostomataceae</taxon>
        <taxon>Ophiostoma</taxon>
    </lineage>
</organism>
<evidence type="ECO:0000256" key="1">
    <source>
        <dbReference type="ARBA" id="ARBA00001910"/>
    </source>
</evidence>
<evidence type="ECO:0000256" key="9">
    <source>
        <dbReference type="ARBA" id="ARBA00022801"/>
    </source>
</evidence>
<dbReference type="PANTHER" id="PTHR14218:SF15">
    <property type="entry name" value="TRIPEPTIDYL-PEPTIDASE 1"/>
    <property type="match status" value="1"/>
</dbReference>
<dbReference type="Proteomes" id="UP000016923">
    <property type="component" value="Unassembled WGS sequence"/>
</dbReference>
<evidence type="ECO:0000256" key="5">
    <source>
        <dbReference type="ARBA" id="ARBA00022525"/>
    </source>
</evidence>
<evidence type="ECO:0000256" key="7">
    <source>
        <dbReference type="ARBA" id="ARBA00022723"/>
    </source>
</evidence>
<dbReference type="PANTHER" id="PTHR14218">
    <property type="entry name" value="PROTEASE S8 TRIPEPTIDYL PEPTIDASE I CLN2"/>
    <property type="match status" value="1"/>
</dbReference>
<feature type="domain" description="Peptidase S53" evidence="16">
    <location>
        <begin position="224"/>
        <end position="637"/>
    </location>
</feature>
<dbReference type="GO" id="GO:0004252">
    <property type="term" value="F:serine-type endopeptidase activity"/>
    <property type="evidence" value="ECO:0007669"/>
    <property type="project" value="UniProtKB-UniRule"/>
</dbReference>
<dbReference type="CDD" id="cd11377">
    <property type="entry name" value="Pro-peptidase_S53"/>
    <property type="match status" value="1"/>
</dbReference>
<evidence type="ECO:0000313" key="18">
    <source>
        <dbReference type="Proteomes" id="UP000016923"/>
    </source>
</evidence>
<feature type="binding site" evidence="15">
    <location>
        <position position="591"/>
    </location>
    <ligand>
        <name>Ca(2+)</name>
        <dbReference type="ChEBI" id="CHEBI:29108"/>
    </ligand>
</feature>
<evidence type="ECO:0000256" key="2">
    <source>
        <dbReference type="ARBA" id="ARBA00002451"/>
    </source>
</evidence>
<keyword evidence="7 15" id="KW-0479">Metal-binding</keyword>
<dbReference type="InterPro" id="IPR030400">
    <property type="entry name" value="Sedolisin_dom"/>
</dbReference>
<reference evidence="17 18" key="1">
    <citation type="journal article" date="2013" name="BMC Genomics">
        <title>The genome and transcriptome of the pine saprophyte Ophiostoma piceae, and a comparison with the bark beetle-associated pine pathogen Grosmannia clavigera.</title>
        <authorList>
            <person name="Haridas S."/>
            <person name="Wang Y."/>
            <person name="Lim L."/>
            <person name="Massoumi Alamouti S."/>
            <person name="Jackman S."/>
            <person name="Docking R."/>
            <person name="Robertson G."/>
            <person name="Birol I."/>
            <person name="Bohlmann J."/>
            <person name="Breuil C."/>
        </authorList>
    </citation>
    <scope>NUCLEOTIDE SEQUENCE [LARGE SCALE GENOMIC DNA]</scope>
    <source>
        <strain evidence="17 18">UAMH 11346</strain>
    </source>
</reference>
<dbReference type="eggNOG" id="ENOG502RS6E">
    <property type="taxonomic scope" value="Eukaryota"/>
</dbReference>
<comment type="cofactor">
    <cofactor evidence="15">
        <name>Ca(2+)</name>
        <dbReference type="ChEBI" id="CHEBI:29108"/>
    </cofactor>
    <text evidence="15">Binds 1 Ca(2+) ion per subunit.</text>
</comment>
<evidence type="ECO:0000259" key="16">
    <source>
        <dbReference type="PROSITE" id="PS51695"/>
    </source>
</evidence>
<dbReference type="SUPFAM" id="SSF54897">
    <property type="entry name" value="Protease propeptides/inhibitors"/>
    <property type="match status" value="1"/>
</dbReference>
<keyword evidence="14" id="KW-0325">Glycoprotein</keyword>
<evidence type="ECO:0000256" key="10">
    <source>
        <dbReference type="ARBA" id="ARBA00022825"/>
    </source>
</evidence>
<gene>
    <name evidence="17" type="ORF">F503_06030</name>
</gene>
<keyword evidence="12" id="KW-0843">Virulence</keyword>
<evidence type="ECO:0000256" key="12">
    <source>
        <dbReference type="ARBA" id="ARBA00023026"/>
    </source>
</evidence>
<keyword evidence="10 15" id="KW-0720">Serine protease</keyword>
<keyword evidence="18" id="KW-1185">Reference proteome</keyword>
<dbReference type="SUPFAM" id="SSF52743">
    <property type="entry name" value="Subtilisin-like"/>
    <property type="match status" value="1"/>
</dbReference>
<evidence type="ECO:0000256" key="6">
    <source>
        <dbReference type="ARBA" id="ARBA00022670"/>
    </source>
</evidence>
<feature type="active site" description="Charge relay system" evidence="15">
    <location>
        <position position="317"/>
    </location>
</feature>
<dbReference type="SMART" id="SM00944">
    <property type="entry name" value="Pro-kuma_activ"/>
    <property type="match status" value="1"/>
</dbReference>
<evidence type="ECO:0000313" key="17">
    <source>
        <dbReference type="EMBL" id="EPE10935.1"/>
    </source>
</evidence>
<dbReference type="InterPro" id="IPR050819">
    <property type="entry name" value="Tripeptidyl-peptidase_I"/>
</dbReference>
<dbReference type="GO" id="GO:0046872">
    <property type="term" value="F:metal ion binding"/>
    <property type="evidence" value="ECO:0007669"/>
    <property type="project" value="UniProtKB-UniRule"/>
</dbReference>
<feature type="active site" description="Charge relay system" evidence="15">
    <location>
        <position position="547"/>
    </location>
</feature>
<feature type="binding site" evidence="15">
    <location>
        <position position="615"/>
    </location>
    <ligand>
        <name>Ca(2+)</name>
        <dbReference type="ChEBI" id="CHEBI:29108"/>
    </ligand>
</feature>
<keyword evidence="6 15" id="KW-0645">Protease</keyword>
<dbReference type="GO" id="GO:0006508">
    <property type="term" value="P:proteolysis"/>
    <property type="evidence" value="ECO:0007669"/>
    <property type="project" value="UniProtKB-KW"/>
</dbReference>
<dbReference type="Pfam" id="PF09286">
    <property type="entry name" value="Pro-kuma_activ"/>
    <property type="match status" value="1"/>
</dbReference>
<evidence type="ECO:0000256" key="3">
    <source>
        <dbReference type="ARBA" id="ARBA00004239"/>
    </source>
</evidence>
<keyword evidence="11 15" id="KW-0106">Calcium</keyword>
<dbReference type="AlphaFoldDB" id="S3DBI6"/>
<keyword evidence="9 15" id="KW-0378">Hydrolase</keyword>
<name>S3DBI6_OPHP1</name>
<keyword evidence="13" id="KW-0865">Zymogen</keyword>
<dbReference type="InterPro" id="IPR036852">
    <property type="entry name" value="Peptidase_S8/S53_dom_sf"/>
</dbReference>
<accession>S3DBI6</accession>
<evidence type="ECO:0000256" key="15">
    <source>
        <dbReference type="PROSITE-ProRule" id="PRU01032"/>
    </source>
</evidence>
<comment type="subcellular location">
    <subcellularLocation>
        <location evidence="3">Secreted</location>
        <location evidence="3">Extracellular space</location>
    </subcellularLocation>
</comment>
<dbReference type="FunFam" id="3.40.50.200:FF:000015">
    <property type="entry name" value="Tripeptidyl peptidase A"/>
    <property type="match status" value="1"/>
</dbReference>
<dbReference type="PROSITE" id="PS51695">
    <property type="entry name" value="SEDOLISIN"/>
    <property type="match status" value="1"/>
</dbReference>
<dbReference type="OrthoDB" id="2919105at2759"/>
<evidence type="ECO:0000256" key="11">
    <source>
        <dbReference type="ARBA" id="ARBA00022837"/>
    </source>
</evidence>
<proteinExistence type="predicted"/>
<dbReference type="GO" id="GO:0005576">
    <property type="term" value="C:extracellular region"/>
    <property type="evidence" value="ECO:0007669"/>
    <property type="project" value="UniProtKB-SubCell"/>
</dbReference>
<dbReference type="InterPro" id="IPR000209">
    <property type="entry name" value="Peptidase_S8/S53_dom"/>
</dbReference>
<dbReference type="OMA" id="NDPRANN"/>
<comment type="function">
    <text evidence="2">Secreted tripeptidyl-peptidase which degrades proteins at acidic pHs and is involved in virulence.</text>
</comment>
<feature type="binding site" evidence="15">
    <location>
        <position position="590"/>
    </location>
    <ligand>
        <name>Ca(2+)</name>
        <dbReference type="ChEBI" id="CHEBI:29108"/>
    </ligand>
</feature>
<dbReference type="CDD" id="cd04056">
    <property type="entry name" value="Peptidases_S53"/>
    <property type="match status" value="1"/>
</dbReference>
<dbReference type="VEuPathDB" id="FungiDB:F503_06030"/>
<dbReference type="GO" id="GO:0008240">
    <property type="term" value="F:tripeptidyl-peptidase activity"/>
    <property type="evidence" value="ECO:0007669"/>
    <property type="project" value="UniProtKB-EC"/>
</dbReference>
<evidence type="ECO:0000256" key="14">
    <source>
        <dbReference type="ARBA" id="ARBA00023180"/>
    </source>
</evidence>
<keyword evidence="8" id="KW-0732">Signal</keyword>
<protein>
    <recommendedName>
        <fullName evidence="4">tripeptidyl-peptidase II</fullName>
        <ecNumber evidence="4">3.4.14.10</ecNumber>
    </recommendedName>
</protein>
<dbReference type="Pfam" id="PF00082">
    <property type="entry name" value="Peptidase_S8"/>
    <property type="match status" value="1"/>
</dbReference>
<dbReference type="EMBL" id="KE148146">
    <property type="protein sequence ID" value="EPE10935.1"/>
    <property type="molecule type" value="Genomic_DNA"/>
</dbReference>
<dbReference type="Gene3D" id="3.40.50.200">
    <property type="entry name" value="Peptidase S8/S53 domain"/>
    <property type="match status" value="1"/>
</dbReference>
<evidence type="ECO:0000256" key="13">
    <source>
        <dbReference type="ARBA" id="ARBA00023145"/>
    </source>
</evidence>
<evidence type="ECO:0000256" key="4">
    <source>
        <dbReference type="ARBA" id="ARBA00012462"/>
    </source>
</evidence>
<dbReference type="STRING" id="1262450.S3DBI6"/>
<sequence>MRSSLVAALAGPLYILAAHGKPSSVLEHRQTLPDGWNLESKAPSNTSLGISIALAQPRLVDLEKALLQRAESQTPWAISLVELRTFQTPAEDAGAKVVSWLARNGAPGAVQDGAWVKLNATVETLRRIFDADMAYYTYNSNNTSENIGTDYTVLRTRSYSIPASLSSCVDFIFPLSHFMPPTSIHRHSTKHNDDRLTLKQSQHNQMKRGPNKASTPATACVPDTVTPNCIREVYNWPLPVTGDVPDPSSSSVRLGIAGFLDEYINYEDVADFLRTYAPGLSQQSSLHHHFNFTVELVNGGANIQTPRYRAGIEASLDVQYVMALAYPTQIIYYSTGGRGDKIDRNGHLVDSRHSDNEPYLKLLQYLVALPDSALPHILSISYSDDEQSVPWPYAMRVCQLFMQLTARGTTVLVATGDGGSRGIGRSVCKRNDGSGRRTLLPTFPASCPWVTAVGATDAPIVANVDGIMVSPPPPRIAANYSSGGFSNYFSRPSWQNSTVDIYVSSQAGAEKQGLFNSGGRAVPDISAMGSKFKVVLGGKPSSVDGTSASTPLVASMVAMANDARMRAGKPALGWLNPILYSDKTQSVLQDITKGTSRGCPFNETDAVPGWPATPGWDAVTGLGVPSDVSAFIKVLIDA</sequence>
<feature type="binding site" evidence="15">
    <location>
        <position position="617"/>
    </location>
    <ligand>
        <name>Ca(2+)</name>
        <dbReference type="ChEBI" id="CHEBI:29108"/>
    </ligand>
</feature>
<dbReference type="InterPro" id="IPR015366">
    <property type="entry name" value="S53_propep"/>
</dbReference>
<evidence type="ECO:0000256" key="8">
    <source>
        <dbReference type="ARBA" id="ARBA00022729"/>
    </source>
</evidence>
<dbReference type="EC" id="3.4.14.10" evidence="4"/>
<keyword evidence="5" id="KW-0964">Secreted</keyword>
<feature type="active site" description="Charge relay system" evidence="15">
    <location>
        <position position="313"/>
    </location>
</feature>
<comment type="catalytic activity">
    <reaction evidence="1">
        <text>Release of an N-terminal tripeptide from a polypeptide.</text>
        <dbReference type="EC" id="3.4.14.10"/>
    </reaction>
</comment>
<dbReference type="HOGENOM" id="CLU_013783_3_2_1"/>